<sequence>MGNKGSGKTPSANDQRSVSKNPNNPAHKSSQDNRANQMNKEHAPSKGPGNTIPGGAPGSGQPGSNPPKH</sequence>
<reference evidence="3 4" key="1">
    <citation type="submission" date="2016-10" db="EMBL/GenBank/DDBJ databases">
        <authorList>
            <person name="Varghese N."/>
            <person name="Submissions S."/>
        </authorList>
    </citation>
    <scope>NUCLEOTIDE SEQUENCE [LARGE SCALE GENOMIC DNA]</scope>
    <source>
        <strain evidence="3 4">DSM 16525</strain>
    </source>
</reference>
<dbReference type="EMBL" id="FOIB01000016">
    <property type="protein sequence ID" value="SEU41265.1"/>
    <property type="molecule type" value="Genomic_DNA"/>
</dbReference>
<keyword evidence="4" id="KW-1185">Reference proteome</keyword>
<dbReference type="RefSeq" id="WP_046717113.1">
    <property type="nucleotide sequence ID" value="NZ_BJXR01000077.1"/>
</dbReference>
<evidence type="ECO:0000313" key="5">
    <source>
        <dbReference type="Proteomes" id="UP000321514"/>
    </source>
</evidence>
<feature type="region of interest" description="Disordered" evidence="1">
    <location>
        <begin position="1"/>
        <end position="69"/>
    </location>
</feature>
<evidence type="ECO:0000256" key="1">
    <source>
        <dbReference type="SAM" id="MobiDB-lite"/>
    </source>
</evidence>
<organism evidence="2 5">
    <name type="scientific">Myxococcus fulvus</name>
    <dbReference type="NCBI Taxonomy" id="33"/>
    <lineage>
        <taxon>Bacteria</taxon>
        <taxon>Pseudomonadati</taxon>
        <taxon>Myxococcota</taxon>
        <taxon>Myxococcia</taxon>
        <taxon>Myxococcales</taxon>
        <taxon>Cystobacterineae</taxon>
        <taxon>Myxococcaceae</taxon>
        <taxon>Myxococcus</taxon>
    </lineage>
</organism>
<dbReference type="OrthoDB" id="5383472at2"/>
<feature type="compositionally biased region" description="Polar residues" evidence="1">
    <location>
        <begin position="1"/>
        <end position="38"/>
    </location>
</feature>
<evidence type="ECO:0000313" key="4">
    <source>
        <dbReference type="Proteomes" id="UP000183760"/>
    </source>
</evidence>
<evidence type="ECO:0000313" key="3">
    <source>
        <dbReference type="EMBL" id="SEU41265.1"/>
    </source>
</evidence>
<reference evidence="2 5" key="2">
    <citation type="submission" date="2019-07" db="EMBL/GenBank/DDBJ databases">
        <title>Whole genome shotgun sequence of Myxococcus fulvus NBRC 100333.</title>
        <authorList>
            <person name="Hosoyama A."/>
            <person name="Uohara A."/>
            <person name="Ohji S."/>
            <person name="Ichikawa N."/>
        </authorList>
    </citation>
    <scope>NUCLEOTIDE SEQUENCE [LARGE SCALE GENOMIC DNA]</scope>
    <source>
        <strain evidence="2 5">NBRC 100333</strain>
    </source>
</reference>
<name>A0A511TGH1_MYXFU</name>
<dbReference type="Proteomes" id="UP000321514">
    <property type="component" value="Unassembled WGS sequence"/>
</dbReference>
<evidence type="ECO:0000313" key="2">
    <source>
        <dbReference type="EMBL" id="GEN13260.1"/>
    </source>
</evidence>
<dbReference type="AlphaFoldDB" id="A0A511TGH1"/>
<accession>A0A511TGH1</accession>
<gene>
    <name evidence="2" type="ORF">MFU01_82970</name>
    <name evidence="3" type="ORF">SAMN05443572_116144</name>
</gene>
<dbReference type="EMBL" id="BJXR01000077">
    <property type="protein sequence ID" value="GEN13260.1"/>
    <property type="molecule type" value="Genomic_DNA"/>
</dbReference>
<comment type="caution">
    <text evidence="2">The sequence shown here is derived from an EMBL/GenBank/DDBJ whole genome shotgun (WGS) entry which is preliminary data.</text>
</comment>
<proteinExistence type="predicted"/>
<protein>
    <submittedName>
        <fullName evidence="2">Uncharacterized protein</fullName>
    </submittedName>
</protein>
<dbReference type="Proteomes" id="UP000183760">
    <property type="component" value="Unassembled WGS sequence"/>
</dbReference>